<feature type="transmembrane region" description="Helical" evidence="17">
    <location>
        <begin position="45"/>
        <end position="68"/>
    </location>
</feature>
<keyword evidence="6 16" id="KW-0297">G-protein coupled receptor</keyword>
<dbReference type="PANTHER" id="PTHR24238:SF79">
    <property type="entry name" value="GASTRIN_CHOLECYSTOKININ TYPE B RECEPTOR"/>
    <property type="match status" value="1"/>
</dbReference>
<evidence type="ECO:0000259" key="18">
    <source>
        <dbReference type="PROSITE" id="PS50262"/>
    </source>
</evidence>
<evidence type="ECO:0000256" key="9">
    <source>
        <dbReference type="ARBA" id="ARBA00023157"/>
    </source>
</evidence>
<feature type="transmembrane region" description="Helical" evidence="17">
    <location>
        <begin position="158"/>
        <end position="179"/>
    </location>
</feature>
<keyword evidence="9" id="KW-1015">Disulfide bond</keyword>
<dbReference type="AlphaFoldDB" id="A0AAD8ZDV1"/>
<evidence type="ECO:0000256" key="1">
    <source>
        <dbReference type="ARBA" id="ARBA00004651"/>
    </source>
</evidence>
<sequence length="1200" mass="134084">MEELSDAYRNPAARTYQPILTLDASYTRDVHGLHFCLGEMDSVRILLYSLIFLLSVFGNLLIIVVLAVNKRMRTVTNSFLLSLALSDLMTALFCMPFTLIPNLLGDFIFGAAMCKIVAYLMGISVSISTFSLMAIAIERYSAICNPLKSRAWQTRSHAYRVIAVTWVLSFLIMTPYPVFSTLIRYTKPNNLTGHMCRHDWPMEQVNQAWCILLLFVLFFIPGVVMIVAYGLISRELYRGMRFEMDQRKVQCVTNNGTASAFSDDGDGCYIQVSKRPSSMEMSAITLTSSAKVARLRSNTSETTLMAKKRVIRMLIVVVTVFFVCWMPLYSANTWKAFHPPSAKRALSGAPISFIHLLSYTSACINPVIYCFMNKRFRKALLTTFACCCCGGPCARRRIREGGEDDATAAAGSVSKFTYTTVSTTPVCKLRSDYGTAQTSGALLQGIPKALTLRTQACNGVFLDPSQPGKKILDITQPGEKILDIIQPGEKILDIIQPASEKILDIIQPGEKILYITQPSEKILDIIQPASEKILDIIQPGEKILYITQPSEKILDIIQPGEKILDITQPGEKILDITQPQSEKILDIIQPGEKILDITQPGEKILDNTQPGEKILDIIQPGEKILDIIQPGEKILYITQPSEKILDITQPGEKILDNTQPGEKILDIIQPGEKILDITQPASEKILDIIQPGEKILYITQPSEKILDIIQPASEKILDIIQPGEKILYITQPSEKILDIIQPGEKILDITQPGEKILDITQPVRRSWILPSQQSEKILDIIQPGEKILDITQPGEKILDNTQPGEKILDIIQPGEKILDIIQPGEKILYITQPSEKILDITQPGEKILDNTQPGEKILDIIQPGEKILDITQPAINLLSSKPAAMKPLECKMALFRITSIMNLRPADKFYIVRDCALKMAGKALKRCRVASVLKKLISSERSYDMENQELWKLWLEVLPHLSIYQQLYPASHASPGQVGCFHRQVPVHQLVPSQVLHPQAGALGVRAYHLGRRHRSRDLRCGGCQPCIHPSSGSVQDTVILATIRRNPPPPRLRPVPQSCIFCTRPTPKFMPSWAVRQSQAPDMRPWAPTPSLQRWAHTRHVPSGRFEAVHCCELPSRSSRSGWSSSVKQAWTLASAGHTEGGDAREMEKFYSSVSTVFRVHAPVHVVEEAMRRDWNWLIHNWGLVKVQPEGEGLEMGGA</sequence>
<feature type="transmembrane region" description="Helical" evidence="17">
    <location>
        <begin position="211"/>
        <end position="232"/>
    </location>
</feature>
<dbReference type="PANTHER" id="PTHR24238">
    <property type="entry name" value="G-PROTEIN COUPLED RECEPTOR"/>
    <property type="match status" value="1"/>
</dbReference>
<evidence type="ECO:0000256" key="2">
    <source>
        <dbReference type="ARBA" id="ARBA00019090"/>
    </source>
</evidence>
<evidence type="ECO:0000256" key="12">
    <source>
        <dbReference type="ARBA" id="ARBA00023224"/>
    </source>
</evidence>
<keyword evidence="4 16" id="KW-0812">Transmembrane</keyword>
<dbReference type="SMART" id="SM01381">
    <property type="entry name" value="7TM_GPCR_Srsx"/>
    <property type="match status" value="1"/>
</dbReference>
<feature type="transmembrane region" description="Helical" evidence="17">
    <location>
        <begin position="80"/>
        <end position="104"/>
    </location>
</feature>
<evidence type="ECO:0000256" key="8">
    <source>
        <dbReference type="ARBA" id="ARBA00023139"/>
    </source>
</evidence>
<dbReference type="InterPro" id="IPR009126">
    <property type="entry name" value="Cholcskin_rcpt"/>
</dbReference>
<evidence type="ECO:0000256" key="10">
    <source>
        <dbReference type="ARBA" id="ARBA00023170"/>
    </source>
</evidence>
<dbReference type="CDD" id="cd15979">
    <property type="entry name" value="7tmA_CCK-BR"/>
    <property type="match status" value="1"/>
</dbReference>
<accession>A0AAD8ZDV1</accession>
<name>A0AAD8ZDV1_9TELE</name>
<feature type="transmembrane region" description="Helical" evidence="17">
    <location>
        <begin position="310"/>
        <end position="329"/>
    </location>
</feature>
<dbReference type="Pfam" id="PF00001">
    <property type="entry name" value="7tm_1"/>
    <property type="match status" value="1"/>
</dbReference>
<dbReference type="GO" id="GO:0015054">
    <property type="term" value="F:gastrin receptor activity"/>
    <property type="evidence" value="ECO:0007669"/>
    <property type="project" value="InterPro"/>
</dbReference>
<evidence type="ECO:0000256" key="7">
    <source>
        <dbReference type="ARBA" id="ARBA00023136"/>
    </source>
</evidence>
<dbReference type="GO" id="GO:0005886">
    <property type="term" value="C:plasma membrane"/>
    <property type="evidence" value="ECO:0007669"/>
    <property type="project" value="UniProtKB-SubCell"/>
</dbReference>
<comment type="function">
    <text evidence="14">Receptor for gastrin and cholecystokinin. The CCK-B receptors occur throughout the central nervous system where they modulate anxiety, analgesia, arousal, and neuroleptic activity. This receptor mediates its action by association with G proteins that activate a phosphatidylinositol-calcium second messenger system.</text>
</comment>
<dbReference type="GO" id="GO:0008188">
    <property type="term" value="F:neuropeptide receptor activity"/>
    <property type="evidence" value="ECO:0007669"/>
    <property type="project" value="TreeGrafter"/>
</dbReference>
<reference evidence="19" key="1">
    <citation type="submission" date="2023-03" db="EMBL/GenBank/DDBJ databases">
        <title>Electrophorus voltai genome.</title>
        <authorList>
            <person name="Bian C."/>
        </authorList>
    </citation>
    <scope>NUCLEOTIDE SEQUENCE</scope>
    <source>
        <strain evidence="19">CB-2022</strain>
        <tissue evidence="19">Muscle</tissue>
    </source>
</reference>
<dbReference type="InterPro" id="IPR000314">
    <property type="entry name" value="Gastrin_rcpt"/>
</dbReference>
<dbReference type="PRINTS" id="PR00527">
    <property type="entry name" value="GASTRINR"/>
</dbReference>
<keyword evidence="13" id="KW-0449">Lipoprotein</keyword>
<keyword evidence="20" id="KW-1185">Reference proteome</keyword>
<evidence type="ECO:0000256" key="3">
    <source>
        <dbReference type="ARBA" id="ARBA00022475"/>
    </source>
</evidence>
<comment type="similarity">
    <text evidence="16">Belongs to the G-protein coupled receptor 1 family.</text>
</comment>
<protein>
    <recommendedName>
        <fullName evidence="2">Gastrin/cholecystokinin type B receptor</fullName>
    </recommendedName>
    <alternativeName>
        <fullName evidence="15">Cholecystokinin-2 receptor</fullName>
    </alternativeName>
</protein>
<feature type="transmembrane region" description="Helical" evidence="17">
    <location>
        <begin position="116"/>
        <end position="137"/>
    </location>
</feature>
<dbReference type="Gene3D" id="1.20.1070.10">
    <property type="entry name" value="Rhodopsin 7-helix transmembrane proteins"/>
    <property type="match status" value="1"/>
</dbReference>
<keyword evidence="8" id="KW-0564">Palmitate</keyword>
<evidence type="ECO:0000256" key="4">
    <source>
        <dbReference type="ARBA" id="ARBA00022692"/>
    </source>
</evidence>
<dbReference type="InterPro" id="IPR000276">
    <property type="entry name" value="GPCR_Rhodpsn"/>
</dbReference>
<dbReference type="EMBL" id="JAROKS010000013">
    <property type="protein sequence ID" value="KAK1797562.1"/>
    <property type="molecule type" value="Genomic_DNA"/>
</dbReference>
<evidence type="ECO:0000256" key="6">
    <source>
        <dbReference type="ARBA" id="ARBA00023040"/>
    </source>
</evidence>
<evidence type="ECO:0000313" key="19">
    <source>
        <dbReference type="EMBL" id="KAK1797562.1"/>
    </source>
</evidence>
<dbReference type="PROSITE" id="PS50262">
    <property type="entry name" value="G_PROTEIN_RECEP_F1_2"/>
    <property type="match status" value="1"/>
</dbReference>
<keyword evidence="11" id="KW-0325">Glycoprotein</keyword>
<comment type="subcellular location">
    <subcellularLocation>
        <location evidence="1">Cell membrane</location>
        <topology evidence="1">Multi-pass membrane protein</topology>
    </subcellularLocation>
</comment>
<evidence type="ECO:0000256" key="13">
    <source>
        <dbReference type="ARBA" id="ARBA00023288"/>
    </source>
</evidence>
<evidence type="ECO:0000256" key="14">
    <source>
        <dbReference type="ARBA" id="ARBA00025402"/>
    </source>
</evidence>
<comment type="caution">
    <text evidence="19">The sequence shown here is derived from an EMBL/GenBank/DDBJ whole genome shotgun (WGS) entry which is preliminary data.</text>
</comment>
<keyword evidence="3" id="KW-1003">Cell membrane</keyword>
<evidence type="ECO:0000256" key="5">
    <source>
        <dbReference type="ARBA" id="ARBA00022989"/>
    </source>
</evidence>
<evidence type="ECO:0000313" key="20">
    <source>
        <dbReference type="Proteomes" id="UP001239994"/>
    </source>
</evidence>
<dbReference type="PRINTS" id="PR01822">
    <property type="entry name" value="CCYSTOKININR"/>
</dbReference>
<dbReference type="Proteomes" id="UP001239994">
    <property type="component" value="Unassembled WGS sequence"/>
</dbReference>
<keyword evidence="12 16" id="KW-0807">Transducer</keyword>
<keyword evidence="5 17" id="KW-1133">Transmembrane helix</keyword>
<keyword evidence="10 16" id="KW-0675">Receptor</keyword>
<dbReference type="SUPFAM" id="SSF81321">
    <property type="entry name" value="Family A G protein-coupled receptor-like"/>
    <property type="match status" value="1"/>
</dbReference>
<evidence type="ECO:0000256" key="11">
    <source>
        <dbReference type="ARBA" id="ARBA00023180"/>
    </source>
</evidence>
<evidence type="ECO:0000256" key="17">
    <source>
        <dbReference type="SAM" id="Phobius"/>
    </source>
</evidence>
<feature type="domain" description="G-protein coupled receptors family 1 profile" evidence="18">
    <location>
        <begin position="58"/>
        <end position="369"/>
    </location>
</feature>
<proteinExistence type="inferred from homology"/>
<keyword evidence="7 17" id="KW-0472">Membrane</keyword>
<evidence type="ECO:0000256" key="15">
    <source>
        <dbReference type="ARBA" id="ARBA00031093"/>
    </source>
</evidence>
<dbReference type="PROSITE" id="PS00237">
    <property type="entry name" value="G_PROTEIN_RECEP_F1_1"/>
    <property type="match status" value="1"/>
</dbReference>
<organism evidence="19 20">
    <name type="scientific">Electrophorus voltai</name>
    <dbReference type="NCBI Taxonomy" id="2609070"/>
    <lineage>
        <taxon>Eukaryota</taxon>
        <taxon>Metazoa</taxon>
        <taxon>Chordata</taxon>
        <taxon>Craniata</taxon>
        <taxon>Vertebrata</taxon>
        <taxon>Euteleostomi</taxon>
        <taxon>Actinopterygii</taxon>
        <taxon>Neopterygii</taxon>
        <taxon>Teleostei</taxon>
        <taxon>Ostariophysi</taxon>
        <taxon>Gymnotiformes</taxon>
        <taxon>Gymnotoidei</taxon>
        <taxon>Gymnotidae</taxon>
        <taxon>Electrophorus</taxon>
    </lineage>
</organism>
<evidence type="ECO:0000256" key="16">
    <source>
        <dbReference type="RuleBase" id="RU000688"/>
    </source>
</evidence>
<gene>
    <name evidence="19" type="ORF">P4O66_000765</name>
</gene>
<dbReference type="PRINTS" id="PR00237">
    <property type="entry name" value="GPCRRHODOPSN"/>
</dbReference>
<dbReference type="InterPro" id="IPR017452">
    <property type="entry name" value="GPCR_Rhodpsn_7TM"/>
</dbReference>